<evidence type="ECO:0000256" key="5">
    <source>
        <dbReference type="ARBA" id="ARBA00023273"/>
    </source>
</evidence>
<feature type="domain" description="Doublecortin" evidence="6">
    <location>
        <begin position="26"/>
        <end position="108"/>
    </location>
</feature>
<keyword evidence="3" id="KW-0963">Cytoplasm</keyword>
<keyword evidence="8" id="KW-1185">Reference proteome</keyword>
<dbReference type="SUPFAM" id="SSF89837">
    <property type="entry name" value="Doublecortin (DC)"/>
    <property type="match status" value="2"/>
</dbReference>
<reference evidence="7" key="2">
    <citation type="submission" date="2025-09" db="UniProtKB">
        <authorList>
            <consortium name="Ensembl"/>
        </authorList>
    </citation>
    <scope>IDENTIFICATION</scope>
</reference>
<dbReference type="InterPro" id="IPR003533">
    <property type="entry name" value="Doublecortin_dom"/>
</dbReference>
<dbReference type="SMART" id="SM00537">
    <property type="entry name" value="DCX"/>
    <property type="match status" value="2"/>
</dbReference>
<accession>A0A3Q3MKF9</accession>
<keyword evidence="4" id="KW-0677">Repeat</keyword>
<evidence type="ECO:0000313" key="8">
    <source>
        <dbReference type="Proteomes" id="UP000261660"/>
    </source>
</evidence>
<dbReference type="PANTHER" id="PTHR23005:SF4">
    <property type="entry name" value="OXYGEN-REGULATED PROTEIN 1"/>
    <property type="match status" value="1"/>
</dbReference>
<reference evidence="7" key="1">
    <citation type="submission" date="2025-08" db="UniProtKB">
        <authorList>
            <consortium name="Ensembl"/>
        </authorList>
    </citation>
    <scope>IDENTIFICATION</scope>
</reference>
<dbReference type="STRING" id="56723.ENSLBEP00000020795"/>
<dbReference type="FunFam" id="3.10.20.230:FF:000006">
    <property type="entry name" value="Oxygen-regulated protein 1"/>
    <property type="match status" value="1"/>
</dbReference>
<dbReference type="GO" id="GO:0035082">
    <property type="term" value="P:axoneme assembly"/>
    <property type="evidence" value="ECO:0007669"/>
    <property type="project" value="TreeGrafter"/>
</dbReference>
<dbReference type="PROSITE" id="PS50309">
    <property type="entry name" value="DC"/>
    <property type="match status" value="2"/>
</dbReference>
<sequence length="236" mass="26531">QALSLDSEQTLPSRPFQPISDPSASKRVCFYKSGDYTFSGHRMVINARTFKTFDALLDALSKKVPLPFGVRTITTPRGTNLVKALEDLHDGGSYVCSDQRRVKPLNLDDVNRRQVPWNTTRPFSAGRRKLQRLQFGQVLRVNEVANRPTRVTERAAVRTPKRLEVIKNRDPAVKRTIVLQRRTAPTFDALLDYLSQILQFPVLKLFSTDGRRVDGLAALILCSGVVVAAGNEPFRL</sequence>
<dbReference type="GeneTree" id="ENSGT00940000154242"/>
<dbReference type="AlphaFoldDB" id="A0A3Q3MKF9"/>
<dbReference type="GO" id="GO:0005930">
    <property type="term" value="C:axoneme"/>
    <property type="evidence" value="ECO:0007669"/>
    <property type="project" value="TreeGrafter"/>
</dbReference>
<dbReference type="Pfam" id="PF03607">
    <property type="entry name" value="DCX"/>
    <property type="match status" value="2"/>
</dbReference>
<dbReference type="PANTHER" id="PTHR23005">
    <property type="entry name" value="RETINITIS PIGMENTOSA 1 PROTEIN"/>
    <property type="match status" value="1"/>
</dbReference>
<dbReference type="GO" id="GO:0043005">
    <property type="term" value="C:neuron projection"/>
    <property type="evidence" value="ECO:0007669"/>
    <property type="project" value="UniProtKB-ARBA"/>
</dbReference>
<dbReference type="InterPro" id="IPR036572">
    <property type="entry name" value="Doublecortin_dom_sf"/>
</dbReference>
<dbReference type="Gene3D" id="3.10.20.230">
    <property type="entry name" value="Doublecortin domain"/>
    <property type="match status" value="2"/>
</dbReference>
<evidence type="ECO:0000256" key="1">
    <source>
        <dbReference type="ARBA" id="ARBA00004316"/>
    </source>
</evidence>
<evidence type="ECO:0000259" key="6">
    <source>
        <dbReference type="PROSITE" id="PS50309"/>
    </source>
</evidence>
<dbReference type="GO" id="GO:0035556">
    <property type="term" value="P:intracellular signal transduction"/>
    <property type="evidence" value="ECO:0007669"/>
    <property type="project" value="InterPro"/>
</dbReference>
<evidence type="ECO:0000313" key="7">
    <source>
        <dbReference type="Ensembl" id="ENSLBEP00000020795.1"/>
    </source>
</evidence>
<comment type="subcellular location">
    <subcellularLocation>
        <location evidence="1">Cell projection</location>
    </subcellularLocation>
    <subcellularLocation>
        <location evidence="2">Cytoplasm</location>
    </subcellularLocation>
</comment>
<dbReference type="GO" id="GO:0060041">
    <property type="term" value="P:retina development in camera-type eye"/>
    <property type="evidence" value="ECO:0007669"/>
    <property type="project" value="TreeGrafter"/>
</dbReference>
<evidence type="ECO:0000256" key="3">
    <source>
        <dbReference type="ARBA" id="ARBA00022490"/>
    </source>
</evidence>
<name>A0A3Q3MKF9_9LABR</name>
<dbReference type="InParanoid" id="A0A3Q3MKF9"/>
<dbReference type="GO" id="GO:0042461">
    <property type="term" value="P:photoreceptor cell development"/>
    <property type="evidence" value="ECO:0007669"/>
    <property type="project" value="TreeGrafter"/>
</dbReference>
<dbReference type="Ensembl" id="ENSLBET00000021923.1">
    <property type="protein sequence ID" value="ENSLBEP00000020795.1"/>
    <property type="gene ID" value="ENSLBEG00000016005.1"/>
</dbReference>
<evidence type="ECO:0000256" key="2">
    <source>
        <dbReference type="ARBA" id="ARBA00004496"/>
    </source>
</evidence>
<dbReference type="Proteomes" id="UP000261660">
    <property type="component" value="Unplaced"/>
</dbReference>
<evidence type="ECO:0000256" key="4">
    <source>
        <dbReference type="ARBA" id="ARBA00022737"/>
    </source>
</evidence>
<organism evidence="7 8">
    <name type="scientific">Labrus bergylta</name>
    <name type="common">ballan wrasse</name>
    <dbReference type="NCBI Taxonomy" id="56723"/>
    <lineage>
        <taxon>Eukaryota</taxon>
        <taxon>Metazoa</taxon>
        <taxon>Chordata</taxon>
        <taxon>Craniata</taxon>
        <taxon>Vertebrata</taxon>
        <taxon>Euteleostomi</taxon>
        <taxon>Actinopterygii</taxon>
        <taxon>Neopterygii</taxon>
        <taxon>Teleostei</taxon>
        <taxon>Neoteleostei</taxon>
        <taxon>Acanthomorphata</taxon>
        <taxon>Eupercaria</taxon>
        <taxon>Labriformes</taxon>
        <taxon>Labridae</taxon>
        <taxon>Labrus</taxon>
    </lineage>
</organism>
<keyword evidence="5" id="KW-0966">Cell projection</keyword>
<proteinExistence type="predicted"/>
<protein>
    <submittedName>
        <fullName evidence="7">RP1 axonemal microtubule associated</fullName>
    </submittedName>
</protein>
<feature type="domain" description="Doublecortin" evidence="6">
    <location>
        <begin position="161"/>
        <end position="236"/>
    </location>
</feature>